<accession>A0ABU8IVF0</accession>
<evidence type="ECO:0008006" key="3">
    <source>
        <dbReference type="Google" id="ProtNLM"/>
    </source>
</evidence>
<reference evidence="1 2" key="1">
    <citation type="journal article" date="2022" name="Arch. Microbiol.">
        <title>Paraburkholderia bengalensis sp. nov. isolated from roots of Oryza sativa, IR64.</title>
        <authorList>
            <person name="Nag P."/>
            <person name="Mondal N."/>
            <person name="Sarkar J."/>
            <person name="Das S."/>
        </authorList>
    </citation>
    <scope>NUCLEOTIDE SEQUENCE [LARGE SCALE GENOMIC DNA]</scope>
    <source>
        <strain evidence="1 2">IR64_4_BI</strain>
    </source>
</reference>
<sequence>MRSVTHVLSALGTLLRWPINPFADVDVRGSSPTPFDASRARRTANVGAQRLRFLLDFGYTTGLRTRELVDATLAHAKPDARVNTGRMSR</sequence>
<proteinExistence type="predicted"/>
<organism evidence="1 2">
    <name type="scientific">Paraburkholderia bengalensis</name>
    <dbReference type="NCBI Taxonomy" id="2747562"/>
    <lineage>
        <taxon>Bacteria</taxon>
        <taxon>Pseudomonadati</taxon>
        <taxon>Pseudomonadota</taxon>
        <taxon>Betaproteobacteria</taxon>
        <taxon>Burkholderiales</taxon>
        <taxon>Burkholderiaceae</taxon>
        <taxon>Paraburkholderia</taxon>
    </lineage>
</organism>
<dbReference type="RefSeq" id="WP_336599635.1">
    <property type="nucleotide sequence ID" value="NZ_JACFYJ010000036.1"/>
</dbReference>
<protein>
    <recommendedName>
        <fullName evidence="3">Tyr recombinase domain-containing protein</fullName>
    </recommendedName>
</protein>
<keyword evidence="2" id="KW-1185">Reference proteome</keyword>
<evidence type="ECO:0000313" key="1">
    <source>
        <dbReference type="EMBL" id="MEI5999605.1"/>
    </source>
</evidence>
<evidence type="ECO:0000313" key="2">
    <source>
        <dbReference type="Proteomes" id="UP001386437"/>
    </source>
</evidence>
<comment type="caution">
    <text evidence="1">The sequence shown here is derived from an EMBL/GenBank/DDBJ whole genome shotgun (WGS) entry which is preliminary data.</text>
</comment>
<dbReference type="EMBL" id="JACFYJ010000036">
    <property type="protein sequence ID" value="MEI5999605.1"/>
    <property type="molecule type" value="Genomic_DNA"/>
</dbReference>
<name>A0ABU8IVF0_9BURK</name>
<gene>
    <name evidence="1" type="ORF">H3V53_21070</name>
</gene>
<dbReference type="Proteomes" id="UP001386437">
    <property type="component" value="Unassembled WGS sequence"/>
</dbReference>